<gene>
    <name evidence="2" type="ORF">FD755_001176</name>
</gene>
<dbReference type="InterPro" id="IPR026919">
    <property type="entry name" value="ADGRV1"/>
</dbReference>
<keyword evidence="3" id="KW-1185">Reference proteome</keyword>
<evidence type="ECO:0000313" key="2">
    <source>
        <dbReference type="EMBL" id="KAB0386220.1"/>
    </source>
</evidence>
<feature type="non-terminal residue" evidence="2">
    <location>
        <position position="1"/>
    </location>
</feature>
<dbReference type="GO" id="GO:0071277">
    <property type="term" value="P:cellular response to calcium ion"/>
    <property type="evidence" value="ECO:0007669"/>
    <property type="project" value="TreeGrafter"/>
</dbReference>
<dbReference type="GO" id="GO:0007605">
    <property type="term" value="P:sensory perception of sound"/>
    <property type="evidence" value="ECO:0007669"/>
    <property type="project" value="TreeGrafter"/>
</dbReference>
<dbReference type="GO" id="GO:0001965">
    <property type="term" value="F:G-protein alpha-subunit binding"/>
    <property type="evidence" value="ECO:0007669"/>
    <property type="project" value="TreeGrafter"/>
</dbReference>
<dbReference type="GO" id="GO:0032420">
    <property type="term" value="C:stereocilium"/>
    <property type="evidence" value="ECO:0007669"/>
    <property type="project" value="TreeGrafter"/>
</dbReference>
<comment type="caution">
    <text evidence="2">The sequence shown here is derived from an EMBL/GenBank/DDBJ whole genome shotgun (WGS) entry which is preliminary data.</text>
</comment>
<proteinExistence type="predicted"/>
<dbReference type="GO" id="GO:0010855">
    <property type="term" value="F:adenylate cyclase inhibitor activity"/>
    <property type="evidence" value="ECO:0007669"/>
    <property type="project" value="TreeGrafter"/>
</dbReference>
<name>A0A5J5N6I6_MUNRE</name>
<protein>
    <submittedName>
        <fullName evidence="2">Uncharacterized protein</fullName>
    </submittedName>
</protein>
<sequence>CFIPNIYAALFTAALVPLMCLVVVFVVFIHAYQVKPQWKAYDDVFRGRTNAAGLLWELLPQVFFNSSKVLHMLSVVQSLSSIPSMKSLRIVSNTLCLIHN</sequence>
<reference evidence="2 3" key="1">
    <citation type="submission" date="2019-06" db="EMBL/GenBank/DDBJ databases">
        <title>Discovery of a novel chromosome fission-fusion reversal in muntjac.</title>
        <authorList>
            <person name="Mudd A.B."/>
            <person name="Bredeson J.V."/>
            <person name="Baum R."/>
            <person name="Hockemeyer D."/>
            <person name="Rokhsar D.S."/>
        </authorList>
    </citation>
    <scope>NUCLEOTIDE SEQUENCE [LARGE SCALE GENOMIC DNA]</scope>
    <source>
        <strain evidence="2">UCam_UCB_Mr</strain>
        <tissue evidence="2">Fibroblast cell line</tissue>
    </source>
</reference>
<dbReference type="GO" id="GO:0005737">
    <property type="term" value="C:cytoplasm"/>
    <property type="evidence" value="ECO:0007669"/>
    <property type="project" value="TreeGrafter"/>
</dbReference>
<dbReference type="PANTHER" id="PTHR46682:SF1">
    <property type="entry name" value="ADHESION G-PROTEIN COUPLED RECEPTOR V1"/>
    <property type="match status" value="1"/>
</dbReference>
<organism evidence="2 3">
    <name type="scientific">Muntiacus reevesi</name>
    <name type="common">Reeves' muntjac</name>
    <name type="synonym">Cervus reevesi</name>
    <dbReference type="NCBI Taxonomy" id="9886"/>
    <lineage>
        <taxon>Eukaryota</taxon>
        <taxon>Metazoa</taxon>
        <taxon>Chordata</taxon>
        <taxon>Craniata</taxon>
        <taxon>Vertebrata</taxon>
        <taxon>Euteleostomi</taxon>
        <taxon>Mammalia</taxon>
        <taxon>Eutheria</taxon>
        <taxon>Laurasiatheria</taxon>
        <taxon>Artiodactyla</taxon>
        <taxon>Ruminantia</taxon>
        <taxon>Pecora</taxon>
        <taxon>Cervidae</taxon>
        <taxon>Muntiacinae</taxon>
        <taxon>Muntiacus</taxon>
    </lineage>
</organism>
<evidence type="ECO:0000256" key="1">
    <source>
        <dbReference type="SAM" id="Phobius"/>
    </source>
</evidence>
<dbReference type="Proteomes" id="UP000326062">
    <property type="component" value="Chromosome 1"/>
</dbReference>
<dbReference type="AlphaFoldDB" id="A0A5J5N6I6"/>
<keyword evidence="1" id="KW-0812">Transmembrane</keyword>
<feature type="transmembrane region" description="Helical" evidence="1">
    <location>
        <begin position="6"/>
        <end position="29"/>
    </location>
</feature>
<keyword evidence="1" id="KW-1133">Transmembrane helix</keyword>
<dbReference type="PANTHER" id="PTHR46682">
    <property type="entry name" value="ADHESION G-PROTEIN COUPLED RECEPTOR V1"/>
    <property type="match status" value="1"/>
</dbReference>
<keyword evidence="1" id="KW-0472">Membrane</keyword>
<dbReference type="EMBL" id="VCEB01000001">
    <property type="protein sequence ID" value="KAB0386220.1"/>
    <property type="molecule type" value="Genomic_DNA"/>
</dbReference>
<evidence type="ECO:0000313" key="3">
    <source>
        <dbReference type="Proteomes" id="UP000326062"/>
    </source>
</evidence>
<dbReference type="GO" id="GO:0016020">
    <property type="term" value="C:membrane"/>
    <property type="evidence" value="ECO:0007669"/>
    <property type="project" value="InterPro"/>
</dbReference>
<dbReference type="GO" id="GO:0004930">
    <property type="term" value="F:G protein-coupled receptor activity"/>
    <property type="evidence" value="ECO:0007669"/>
    <property type="project" value="InterPro"/>
</dbReference>
<dbReference type="GO" id="GO:0007601">
    <property type="term" value="P:visual perception"/>
    <property type="evidence" value="ECO:0007669"/>
    <property type="project" value="TreeGrafter"/>
</dbReference>
<accession>A0A5J5N6I6</accession>